<keyword evidence="3" id="KW-0808">Transferase</keyword>
<keyword evidence="4" id="KW-1185">Reference proteome</keyword>
<dbReference type="Pfam" id="PF13679">
    <property type="entry name" value="Methyltransf_32"/>
    <property type="match status" value="1"/>
</dbReference>
<keyword evidence="3" id="KW-0489">Methyltransferase</keyword>
<evidence type="ECO:0000313" key="3">
    <source>
        <dbReference type="EMBL" id="KAH9829664.1"/>
    </source>
</evidence>
<protein>
    <submittedName>
        <fullName evidence="3">Methyltransferase domain-containing protein</fullName>
    </submittedName>
</protein>
<comment type="caution">
    <text evidence="3">The sequence shown here is derived from an EMBL/GenBank/DDBJ whole genome shotgun (WGS) entry which is preliminary data.</text>
</comment>
<accession>A0ABQ8K0N7</accession>
<dbReference type="RefSeq" id="XP_047773107.1">
    <property type="nucleotide sequence ID" value="XM_047921205.1"/>
</dbReference>
<reference evidence="3 4" key="1">
    <citation type="journal article" date="2021" name="Environ. Microbiol.">
        <title>Gene family expansions and transcriptome signatures uncover fungal adaptations to wood decay.</title>
        <authorList>
            <person name="Hage H."/>
            <person name="Miyauchi S."/>
            <person name="Viragh M."/>
            <person name="Drula E."/>
            <person name="Min B."/>
            <person name="Chaduli D."/>
            <person name="Navarro D."/>
            <person name="Favel A."/>
            <person name="Norest M."/>
            <person name="Lesage-Meessen L."/>
            <person name="Balint B."/>
            <person name="Merenyi Z."/>
            <person name="de Eugenio L."/>
            <person name="Morin E."/>
            <person name="Martinez A.T."/>
            <person name="Baldrian P."/>
            <person name="Stursova M."/>
            <person name="Martinez M.J."/>
            <person name="Novotny C."/>
            <person name="Magnuson J.K."/>
            <person name="Spatafora J.W."/>
            <person name="Maurice S."/>
            <person name="Pangilinan J."/>
            <person name="Andreopoulos W."/>
            <person name="LaButti K."/>
            <person name="Hundley H."/>
            <person name="Na H."/>
            <person name="Kuo A."/>
            <person name="Barry K."/>
            <person name="Lipzen A."/>
            <person name="Henrissat B."/>
            <person name="Riley R."/>
            <person name="Ahrendt S."/>
            <person name="Nagy L.G."/>
            <person name="Grigoriev I.V."/>
            <person name="Martin F."/>
            <person name="Rosso M.N."/>
        </authorList>
    </citation>
    <scope>NUCLEOTIDE SEQUENCE [LARGE SCALE GENOMIC DNA]</scope>
    <source>
        <strain evidence="3 4">CIRM-BRFM 1785</strain>
    </source>
</reference>
<dbReference type="InterPro" id="IPR052220">
    <property type="entry name" value="METTL25"/>
</dbReference>
<proteinExistence type="predicted"/>
<dbReference type="PANTHER" id="PTHR12496">
    <property type="entry name" value="CGI-41 METHYLTRANSFERASE"/>
    <property type="match status" value="1"/>
</dbReference>
<dbReference type="InterPro" id="IPR025714">
    <property type="entry name" value="Methyltranfer_dom"/>
</dbReference>
<evidence type="ECO:0000256" key="1">
    <source>
        <dbReference type="SAM" id="MobiDB-lite"/>
    </source>
</evidence>
<dbReference type="GO" id="GO:0032259">
    <property type="term" value="P:methylation"/>
    <property type="evidence" value="ECO:0007669"/>
    <property type="project" value="UniProtKB-KW"/>
</dbReference>
<dbReference type="EMBL" id="JADCUA010000036">
    <property type="protein sequence ID" value="KAH9829664.1"/>
    <property type="molecule type" value="Genomic_DNA"/>
</dbReference>
<feature type="region of interest" description="Disordered" evidence="1">
    <location>
        <begin position="201"/>
        <end position="247"/>
    </location>
</feature>
<name>A0ABQ8K0N7_9APHY</name>
<dbReference type="SUPFAM" id="SSF53335">
    <property type="entry name" value="S-adenosyl-L-methionine-dependent methyltransferases"/>
    <property type="match status" value="1"/>
</dbReference>
<sequence>MSADLYGFLSSSRTDSILATHPNRLFSTLDVPSEWDPWWAWAGEAPPDNSSEPKWLLLLRYYARTQNEQGDEARYSIPKEVELFIDMARRLQVSREMGGQALSVLCYARYSDAAVKPSNHDESQAPTSSQDRMFGMSPKKAHEITRMSGFVAQFLLSSPELASLRHAVDVGAGQAYLSRAMRDELGLHVLALDWSDVQSKGAARRENIGPKKRKKAPGRPADGPSSDEKKADSSTGGGVLDEHGAPKGSLTYKTLEIRSDSLLSAVDEWAEEMQGTREADAPPLPMLFVALHACGSLTPNVLRALISRLHSTEPRRLWIPCAAVIVGCCYNLLEADDFPLSGRLVALSKELPLIFTPNHLHLAAQTPGQWLRTTETLDAAKLAVRKVVWRALLQGILEKHDASSTPSDSHTDLDETAVINGETPALRRLGRLNDSAYVDWETFVERAQDRLGVRLDPASCTKDATMESRLEVFQVLRCILGPVTESLILLDREEWLRDQLEGTGMDVRLVNLFDQASGSARNVAAVISPERTNVIEVRLVTIVYATRHRSRVTRIVGKPASTLLSIRQRQDIKALVR</sequence>
<dbReference type="PANTHER" id="PTHR12496:SF0">
    <property type="entry name" value="METHYLTRANSFERASE DOMAIN-CONTAINING PROTEIN"/>
    <property type="match status" value="1"/>
</dbReference>
<dbReference type="GO" id="GO:0008168">
    <property type="term" value="F:methyltransferase activity"/>
    <property type="evidence" value="ECO:0007669"/>
    <property type="project" value="UniProtKB-KW"/>
</dbReference>
<dbReference type="GeneID" id="72001937"/>
<feature type="domain" description="Methyltransferase" evidence="2">
    <location>
        <begin position="139"/>
        <end position="335"/>
    </location>
</feature>
<evidence type="ECO:0000259" key="2">
    <source>
        <dbReference type="Pfam" id="PF13679"/>
    </source>
</evidence>
<gene>
    <name evidence="3" type="ORF">C8Q71DRAFT_717961</name>
</gene>
<evidence type="ECO:0000313" key="4">
    <source>
        <dbReference type="Proteomes" id="UP000814176"/>
    </source>
</evidence>
<dbReference type="Proteomes" id="UP000814176">
    <property type="component" value="Unassembled WGS sequence"/>
</dbReference>
<dbReference type="InterPro" id="IPR029063">
    <property type="entry name" value="SAM-dependent_MTases_sf"/>
</dbReference>
<organism evidence="3 4">
    <name type="scientific">Rhodofomes roseus</name>
    <dbReference type="NCBI Taxonomy" id="34475"/>
    <lineage>
        <taxon>Eukaryota</taxon>
        <taxon>Fungi</taxon>
        <taxon>Dikarya</taxon>
        <taxon>Basidiomycota</taxon>
        <taxon>Agaricomycotina</taxon>
        <taxon>Agaricomycetes</taxon>
        <taxon>Polyporales</taxon>
        <taxon>Rhodofomes</taxon>
    </lineage>
</organism>